<evidence type="ECO:0000313" key="4">
    <source>
        <dbReference type="EMBL" id="QWL64344.1"/>
    </source>
</evidence>
<dbReference type="EMBL" id="CP053881">
    <property type="protein sequence ID" value="QWL64344.1"/>
    <property type="molecule type" value="Genomic_DNA"/>
</dbReference>
<keyword evidence="1" id="KW-0808">Transferase</keyword>
<dbReference type="SUPFAM" id="SSF55729">
    <property type="entry name" value="Acyl-CoA N-acyltransferases (Nat)"/>
    <property type="match status" value="1"/>
</dbReference>
<keyword evidence="2" id="KW-0012">Acyltransferase</keyword>
<dbReference type="PROSITE" id="PS51186">
    <property type="entry name" value="GNAT"/>
    <property type="match status" value="1"/>
</dbReference>
<dbReference type="Gene3D" id="3.40.630.30">
    <property type="match status" value="1"/>
</dbReference>
<protein>
    <submittedName>
        <fullName evidence="4">GNAT family N-acetyltransferase</fullName>
    </submittedName>
</protein>
<name>A0ABD7ETM5_AERJA</name>
<evidence type="ECO:0000256" key="1">
    <source>
        <dbReference type="ARBA" id="ARBA00022679"/>
    </source>
</evidence>
<organism evidence="4 5">
    <name type="scientific">Aeromonas jandaei</name>
    <dbReference type="NCBI Taxonomy" id="650"/>
    <lineage>
        <taxon>Bacteria</taxon>
        <taxon>Pseudomonadati</taxon>
        <taxon>Pseudomonadota</taxon>
        <taxon>Gammaproteobacteria</taxon>
        <taxon>Aeromonadales</taxon>
        <taxon>Aeromonadaceae</taxon>
        <taxon>Aeromonas</taxon>
    </lineage>
</organism>
<evidence type="ECO:0000256" key="2">
    <source>
        <dbReference type="ARBA" id="ARBA00023315"/>
    </source>
</evidence>
<dbReference type="AlphaFoldDB" id="A0ABD7ETM5"/>
<evidence type="ECO:0000259" key="3">
    <source>
        <dbReference type="PROSITE" id="PS51186"/>
    </source>
</evidence>
<dbReference type="PANTHER" id="PTHR43877:SF2">
    <property type="entry name" value="AMINOALKYLPHOSPHONATE N-ACETYLTRANSFERASE-RELATED"/>
    <property type="match status" value="1"/>
</dbReference>
<sequence>MPHAILPPPPISPIFAPISHADRACSPYPEETLSPGGLALQQRVINSQPAFNLALGGPAALSLGAIRQDAEAVLAAGGRYLVIRRQQEVVGIAHLLANNPFDKHPWIGLLVIDSEMAGKGVGRNAVSQLCHHLTRLNPAPVRLCVQLSNPAALAFWQRCGFEQIEEDLDEENRPIAILQAIPHNGANPR</sequence>
<dbReference type="PANTHER" id="PTHR43877">
    <property type="entry name" value="AMINOALKYLPHOSPHONATE N-ACETYLTRANSFERASE-RELATED-RELATED"/>
    <property type="match status" value="1"/>
</dbReference>
<dbReference type="CDD" id="cd04301">
    <property type="entry name" value="NAT_SF"/>
    <property type="match status" value="1"/>
</dbReference>
<gene>
    <name evidence="4" type="ORF">HQ399_19915</name>
</gene>
<evidence type="ECO:0000313" key="5">
    <source>
        <dbReference type="Proteomes" id="UP000679312"/>
    </source>
</evidence>
<dbReference type="InterPro" id="IPR000182">
    <property type="entry name" value="GNAT_dom"/>
</dbReference>
<proteinExistence type="predicted"/>
<dbReference type="Proteomes" id="UP000679312">
    <property type="component" value="Chromosome"/>
</dbReference>
<accession>A0ABD7ETM5</accession>
<dbReference type="InterPro" id="IPR050832">
    <property type="entry name" value="Bact_Acetyltransf"/>
</dbReference>
<dbReference type="InterPro" id="IPR016181">
    <property type="entry name" value="Acyl_CoA_acyltransferase"/>
</dbReference>
<reference evidence="4 5" key="1">
    <citation type="journal article" date="2021" name="Front. Microbiol.">
        <title>Prevalence and Genetic Analysis of Chromosomal mcr-3/7 in Aeromonas From U.S. Animal-Derived Samples.</title>
        <authorList>
            <person name="Wang Y."/>
            <person name="Hou N."/>
            <person name="Rasooly R."/>
            <person name="Gu Y."/>
            <person name="He X."/>
        </authorList>
    </citation>
    <scope>NUCLEOTIDE SEQUENCE [LARGE SCALE GENOMIC DNA]</scope>
    <source>
        <strain evidence="4 5">4608</strain>
    </source>
</reference>
<dbReference type="RefSeq" id="WP_215802130.1">
    <property type="nucleotide sequence ID" value="NZ_CP053881.1"/>
</dbReference>
<feature type="domain" description="N-acetyltransferase" evidence="3">
    <location>
        <begin position="40"/>
        <end position="184"/>
    </location>
</feature>
<dbReference type="GO" id="GO:0016746">
    <property type="term" value="F:acyltransferase activity"/>
    <property type="evidence" value="ECO:0007669"/>
    <property type="project" value="UniProtKB-KW"/>
</dbReference>
<dbReference type="Pfam" id="PF00583">
    <property type="entry name" value="Acetyltransf_1"/>
    <property type="match status" value="1"/>
</dbReference>